<dbReference type="InterPro" id="IPR028082">
    <property type="entry name" value="Peripla_BP_I"/>
</dbReference>
<dbReference type="RefSeq" id="WP_114495415.1">
    <property type="nucleotide sequence ID" value="NZ_QPJW01000001.1"/>
</dbReference>
<dbReference type="AlphaFoldDB" id="A0A369BPT0"/>
<dbReference type="GO" id="GO:0030246">
    <property type="term" value="F:carbohydrate binding"/>
    <property type="evidence" value="ECO:0007669"/>
    <property type="project" value="UniProtKB-ARBA"/>
</dbReference>
<dbReference type="OrthoDB" id="9814427at2"/>
<name>A0A369BPT0_9BACL</name>
<gene>
    <name evidence="6" type="ORF">DFP94_1011152</name>
</gene>
<dbReference type="InterPro" id="IPR025997">
    <property type="entry name" value="SBP_2_dom"/>
</dbReference>
<comment type="subcellular location">
    <subcellularLocation>
        <location evidence="1">Cell envelope</location>
    </subcellularLocation>
</comment>
<keyword evidence="7" id="KW-1185">Reference proteome</keyword>
<comment type="caution">
    <text evidence="6">The sequence shown here is derived from an EMBL/GenBank/DDBJ whole genome shotgun (WGS) entry which is preliminary data.</text>
</comment>
<organism evidence="6 7">
    <name type="scientific">Fontibacillus phaseoli</name>
    <dbReference type="NCBI Taxonomy" id="1416533"/>
    <lineage>
        <taxon>Bacteria</taxon>
        <taxon>Bacillati</taxon>
        <taxon>Bacillota</taxon>
        <taxon>Bacilli</taxon>
        <taxon>Bacillales</taxon>
        <taxon>Paenibacillaceae</taxon>
        <taxon>Fontibacillus</taxon>
    </lineage>
</organism>
<evidence type="ECO:0000313" key="7">
    <source>
        <dbReference type="Proteomes" id="UP000253090"/>
    </source>
</evidence>
<protein>
    <submittedName>
        <fullName evidence="6">Ribose-binding protein</fullName>
    </submittedName>
</protein>
<sequence>MSKNKKPKWLVSVIVIMVLLVSACGNNSENTANGSEPGDSAGSPSGNASTIGFTVPTLNNPFFVDMQKGAEQAAAERGLKLIMVGGDNDITKQVKQVEDFIQNKVDAIVIQTVDTTGIVPVIKQANQSGIPVFTTAETPSDGEIVTSIGFDSYESGQNGGEFIAKELNGKGNVVELIGVLGQETSRLKSDGFKDALSKYPDIKLLDSQPAQYDRSTAMTVMENYLQKFPQIDAVYAANDEMALGAVQAIKAAGKLDQIKVMGNDGTDDALKAVKEGEMIATNATPAFIQGYIAIDMADRALKGEKLPATIKEKNFIITKDEVDDAESILKGVEEDKRYWLEQLK</sequence>
<dbReference type="PANTHER" id="PTHR46847:SF1">
    <property type="entry name" value="D-ALLOSE-BINDING PERIPLASMIC PROTEIN-RELATED"/>
    <property type="match status" value="1"/>
</dbReference>
<evidence type="ECO:0000256" key="2">
    <source>
        <dbReference type="ARBA" id="ARBA00007639"/>
    </source>
</evidence>
<dbReference type="Gene3D" id="3.40.50.2300">
    <property type="match status" value="2"/>
</dbReference>
<dbReference type="CDD" id="cd01536">
    <property type="entry name" value="PBP1_ABC_sugar_binding-like"/>
    <property type="match status" value="1"/>
</dbReference>
<keyword evidence="3 4" id="KW-0732">Signal</keyword>
<evidence type="ECO:0000256" key="3">
    <source>
        <dbReference type="ARBA" id="ARBA00022729"/>
    </source>
</evidence>
<dbReference type="SUPFAM" id="SSF53822">
    <property type="entry name" value="Periplasmic binding protein-like I"/>
    <property type="match status" value="1"/>
</dbReference>
<feature type="signal peptide" evidence="4">
    <location>
        <begin position="1"/>
        <end position="23"/>
    </location>
</feature>
<evidence type="ECO:0000256" key="4">
    <source>
        <dbReference type="SAM" id="SignalP"/>
    </source>
</evidence>
<proteinExistence type="inferred from homology"/>
<comment type="similarity">
    <text evidence="2">Belongs to the bacterial solute-binding protein 2 family.</text>
</comment>
<evidence type="ECO:0000313" key="6">
    <source>
        <dbReference type="EMBL" id="RCX23553.1"/>
    </source>
</evidence>
<feature type="chain" id="PRO_5039464467" evidence="4">
    <location>
        <begin position="24"/>
        <end position="344"/>
    </location>
</feature>
<accession>A0A369BPT0</accession>
<dbReference type="Pfam" id="PF13407">
    <property type="entry name" value="Peripla_BP_4"/>
    <property type="match status" value="1"/>
</dbReference>
<dbReference type="Proteomes" id="UP000253090">
    <property type="component" value="Unassembled WGS sequence"/>
</dbReference>
<dbReference type="PROSITE" id="PS51257">
    <property type="entry name" value="PROKAR_LIPOPROTEIN"/>
    <property type="match status" value="1"/>
</dbReference>
<feature type="domain" description="Periplasmic binding protein" evidence="5">
    <location>
        <begin position="51"/>
        <end position="305"/>
    </location>
</feature>
<dbReference type="EMBL" id="QPJW01000001">
    <property type="protein sequence ID" value="RCX23553.1"/>
    <property type="molecule type" value="Genomic_DNA"/>
</dbReference>
<evidence type="ECO:0000259" key="5">
    <source>
        <dbReference type="Pfam" id="PF13407"/>
    </source>
</evidence>
<evidence type="ECO:0000256" key="1">
    <source>
        <dbReference type="ARBA" id="ARBA00004196"/>
    </source>
</evidence>
<dbReference type="PANTHER" id="PTHR46847">
    <property type="entry name" value="D-ALLOSE-BINDING PERIPLASMIC PROTEIN-RELATED"/>
    <property type="match status" value="1"/>
</dbReference>
<reference evidence="6 7" key="1">
    <citation type="submission" date="2018-07" db="EMBL/GenBank/DDBJ databases">
        <title>Genomic Encyclopedia of Type Strains, Phase III (KMG-III): the genomes of soil and plant-associated and newly described type strains.</title>
        <authorList>
            <person name="Whitman W."/>
        </authorList>
    </citation>
    <scope>NUCLEOTIDE SEQUENCE [LARGE SCALE GENOMIC DNA]</scope>
    <source>
        <strain evidence="6 7">CECT 8333</strain>
    </source>
</reference>
<dbReference type="GO" id="GO:0030313">
    <property type="term" value="C:cell envelope"/>
    <property type="evidence" value="ECO:0007669"/>
    <property type="project" value="UniProtKB-SubCell"/>
</dbReference>